<sequence>MNYKSIDLKDCITVDKIFTIHYFEYMSDFSFPGESHDFWEFICVDKGDVKIRMGDSDIILKKGQVAFHKPNEFHTVDATGTSAPNLVVISFRCTNPAMSFFKEKILKIDELERTILADIIAEAKTVFKGRLDDPYQTEMIRSDSATPDAEQLIKIHLEYFLIHLMRRYNQTSAVHSDSTVPALKVTKMKSDTEVLNRIIHYMETHLNSRITIEQICKDNMIGRSQLQKLFQQKTGLGIIEYFSNMKIESAKEMIRTGHMNFTQISEQLGYASIHYFSRQFKKITDMTPSEYASSIKAMAEGAFNQQ</sequence>
<dbReference type="PROSITE" id="PS00041">
    <property type="entry name" value="HTH_ARAC_FAMILY_1"/>
    <property type="match status" value="1"/>
</dbReference>
<dbReference type="SUPFAM" id="SSF46689">
    <property type="entry name" value="Homeodomain-like"/>
    <property type="match status" value="2"/>
</dbReference>
<reference evidence="5" key="1">
    <citation type="submission" date="2019-11" db="EMBL/GenBank/DDBJ databases">
        <authorList>
            <person name="Feng L."/>
        </authorList>
    </citation>
    <scope>NUCLEOTIDE SEQUENCE</scope>
    <source>
        <strain evidence="5">CnexileLFYP112</strain>
    </source>
</reference>
<dbReference type="GO" id="GO:0003700">
    <property type="term" value="F:DNA-binding transcription factor activity"/>
    <property type="evidence" value="ECO:0007669"/>
    <property type="project" value="InterPro"/>
</dbReference>
<accession>A0A6N2RBD4</accession>
<feature type="domain" description="HTH araC/xylS-type" evidence="4">
    <location>
        <begin position="196"/>
        <end position="294"/>
    </location>
</feature>
<evidence type="ECO:0000313" key="5">
    <source>
        <dbReference type="EMBL" id="VYS77150.1"/>
    </source>
</evidence>
<dbReference type="InterPro" id="IPR014710">
    <property type="entry name" value="RmlC-like_jellyroll"/>
</dbReference>
<dbReference type="SUPFAM" id="SSF51182">
    <property type="entry name" value="RmlC-like cupins"/>
    <property type="match status" value="1"/>
</dbReference>
<evidence type="ECO:0000256" key="3">
    <source>
        <dbReference type="ARBA" id="ARBA00023163"/>
    </source>
</evidence>
<dbReference type="Pfam" id="PF12833">
    <property type="entry name" value="HTH_18"/>
    <property type="match status" value="1"/>
</dbReference>
<evidence type="ECO:0000256" key="2">
    <source>
        <dbReference type="ARBA" id="ARBA00023125"/>
    </source>
</evidence>
<dbReference type="GO" id="GO:0043565">
    <property type="term" value="F:sequence-specific DNA binding"/>
    <property type="evidence" value="ECO:0007669"/>
    <property type="project" value="InterPro"/>
</dbReference>
<protein>
    <submittedName>
        <fullName evidence="5">Xylose operon regulatory protein</fullName>
    </submittedName>
</protein>
<dbReference type="PANTHER" id="PTHR43280:SF2">
    <property type="entry name" value="HTH-TYPE TRANSCRIPTIONAL REGULATOR EXSA"/>
    <property type="match status" value="1"/>
</dbReference>
<proteinExistence type="predicted"/>
<dbReference type="InterPro" id="IPR009057">
    <property type="entry name" value="Homeodomain-like_sf"/>
</dbReference>
<keyword evidence="2" id="KW-0238">DNA-binding</keyword>
<dbReference type="InterPro" id="IPR011051">
    <property type="entry name" value="RmlC_Cupin_sf"/>
</dbReference>
<dbReference type="PANTHER" id="PTHR43280">
    <property type="entry name" value="ARAC-FAMILY TRANSCRIPTIONAL REGULATOR"/>
    <property type="match status" value="1"/>
</dbReference>
<dbReference type="Gene3D" id="1.10.10.60">
    <property type="entry name" value="Homeodomain-like"/>
    <property type="match status" value="2"/>
</dbReference>
<keyword evidence="3" id="KW-0804">Transcription</keyword>
<evidence type="ECO:0000256" key="1">
    <source>
        <dbReference type="ARBA" id="ARBA00023015"/>
    </source>
</evidence>
<dbReference type="InterPro" id="IPR018060">
    <property type="entry name" value="HTH_AraC"/>
</dbReference>
<dbReference type="InterPro" id="IPR020449">
    <property type="entry name" value="Tscrpt_reg_AraC-type_HTH"/>
</dbReference>
<dbReference type="EMBL" id="CACRTG010000001">
    <property type="protein sequence ID" value="VYS77150.1"/>
    <property type="molecule type" value="Genomic_DNA"/>
</dbReference>
<name>A0A6N2RBD4_9FIRM</name>
<evidence type="ECO:0000259" key="4">
    <source>
        <dbReference type="PROSITE" id="PS01124"/>
    </source>
</evidence>
<dbReference type="AlphaFoldDB" id="A0A6N2RBD4"/>
<dbReference type="SMART" id="SM00342">
    <property type="entry name" value="HTH_ARAC"/>
    <property type="match status" value="1"/>
</dbReference>
<organism evidence="5">
    <name type="scientific">[Clostridium] nexile</name>
    <dbReference type="NCBI Taxonomy" id="29361"/>
    <lineage>
        <taxon>Bacteria</taxon>
        <taxon>Bacillati</taxon>
        <taxon>Bacillota</taxon>
        <taxon>Clostridia</taxon>
        <taxon>Lachnospirales</taxon>
        <taxon>Lachnospiraceae</taxon>
        <taxon>Tyzzerella</taxon>
    </lineage>
</organism>
<keyword evidence="1" id="KW-0805">Transcription regulation</keyword>
<gene>
    <name evidence="5" type="primary">xylR</name>
    <name evidence="5" type="ORF">CNLFYP112_00034</name>
</gene>
<dbReference type="InterPro" id="IPR018062">
    <property type="entry name" value="HTH_AraC-typ_CS"/>
</dbReference>
<dbReference type="PRINTS" id="PR00032">
    <property type="entry name" value="HTHARAC"/>
</dbReference>
<dbReference type="InterPro" id="IPR003313">
    <property type="entry name" value="AraC-bd"/>
</dbReference>
<dbReference type="PROSITE" id="PS01124">
    <property type="entry name" value="HTH_ARAC_FAMILY_2"/>
    <property type="match status" value="1"/>
</dbReference>
<dbReference type="Gene3D" id="2.60.120.10">
    <property type="entry name" value="Jelly Rolls"/>
    <property type="match status" value="1"/>
</dbReference>
<dbReference type="Pfam" id="PF02311">
    <property type="entry name" value="AraC_binding"/>
    <property type="match status" value="1"/>
</dbReference>